<gene>
    <name evidence="2" type="ORF">GCM10010989_17440</name>
</gene>
<dbReference type="InterPro" id="IPR001387">
    <property type="entry name" value="Cro/C1-type_HTH"/>
</dbReference>
<reference evidence="2 3" key="1">
    <citation type="journal article" date="2014" name="Int. J. Syst. Evol. Microbiol.">
        <title>Complete genome sequence of Corynebacterium casei LMG S-19264T (=DSM 44701T), isolated from a smear-ripened cheese.</title>
        <authorList>
            <consortium name="US DOE Joint Genome Institute (JGI-PGF)"/>
            <person name="Walter F."/>
            <person name="Albersmeier A."/>
            <person name="Kalinowski J."/>
            <person name="Ruckert C."/>
        </authorList>
    </citation>
    <scope>NUCLEOTIDE SEQUENCE [LARGE SCALE GENOMIC DNA]</scope>
    <source>
        <strain evidence="2 3">CGMCC 1.15358</strain>
    </source>
</reference>
<feature type="domain" description="HTH cro/C1-type" evidence="1">
    <location>
        <begin position="11"/>
        <end position="65"/>
    </location>
</feature>
<name>A0A917DK18_9SPHN</name>
<dbReference type="SMART" id="SM00530">
    <property type="entry name" value="HTH_XRE"/>
    <property type="match status" value="1"/>
</dbReference>
<comment type="caution">
    <text evidence="2">The sequence shown here is derived from an EMBL/GenBank/DDBJ whole genome shotgun (WGS) entry which is preliminary data.</text>
</comment>
<dbReference type="GO" id="GO:0003677">
    <property type="term" value="F:DNA binding"/>
    <property type="evidence" value="ECO:0007669"/>
    <property type="project" value="InterPro"/>
</dbReference>
<keyword evidence="3" id="KW-1185">Reference proteome</keyword>
<dbReference type="Pfam" id="PF01381">
    <property type="entry name" value="HTH_3"/>
    <property type="match status" value="1"/>
</dbReference>
<sequence>MKRVVDLSSKLDMLLKASSLSRVALAQQVGVDKSLVGRWVKGSIHPGEHNLAKLTAVFQETFPMLTLADWYEDQTVLADRIGIAYRAGVPSGPEMRAEGPFAKIVEASESEIAFRAETYTGFWRTTRPSVLMPTQLFHDYGIFRLTDNGMIEVSMEGSGLKFEGWLFPMAGNLYVFLFDPVGRTPLIVLMKGVTLPRAMSMDGILLLSALDPARTPAALPIVIERVGDLSGDREKDDARLREIIETQPDPLQPLSEEELKSLAYQNIGPDAAAAGGRLFMSSVGAFSRGATSNGLKG</sequence>
<dbReference type="RefSeq" id="WP_172807427.1">
    <property type="nucleotide sequence ID" value="NZ_BMIO01000005.1"/>
</dbReference>
<dbReference type="Gene3D" id="1.10.260.40">
    <property type="entry name" value="lambda repressor-like DNA-binding domains"/>
    <property type="match status" value="1"/>
</dbReference>
<dbReference type="AlphaFoldDB" id="A0A917DK18"/>
<dbReference type="SUPFAM" id="SSF47413">
    <property type="entry name" value="lambda repressor-like DNA-binding domains"/>
    <property type="match status" value="1"/>
</dbReference>
<proteinExistence type="predicted"/>
<dbReference type="CDD" id="cd00093">
    <property type="entry name" value="HTH_XRE"/>
    <property type="match status" value="1"/>
</dbReference>
<evidence type="ECO:0000313" key="2">
    <source>
        <dbReference type="EMBL" id="GGD43808.1"/>
    </source>
</evidence>
<dbReference type="EMBL" id="BMIO01000005">
    <property type="protein sequence ID" value="GGD43808.1"/>
    <property type="molecule type" value="Genomic_DNA"/>
</dbReference>
<evidence type="ECO:0000313" key="3">
    <source>
        <dbReference type="Proteomes" id="UP000598997"/>
    </source>
</evidence>
<dbReference type="Proteomes" id="UP000598997">
    <property type="component" value="Unassembled WGS sequence"/>
</dbReference>
<protein>
    <recommendedName>
        <fullName evidence="1">HTH cro/C1-type domain-containing protein</fullName>
    </recommendedName>
</protein>
<evidence type="ECO:0000259" key="1">
    <source>
        <dbReference type="PROSITE" id="PS50943"/>
    </source>
</evidence>
<accession>A0A917DK18</accession>
<organism evidence="2 3">
    <name type="scientific">Croceicoccus pelagius</name>
    <dbReference type="NCBI Taxonomy" id="1703341"/>
    <lineage>
        <taxon>Bacteria</taxon>
        <taxon>Pseudomonadati</taxon>
        <taxon>Pseudomonadota</taxon>
        <taxon>Alphaproteobacteria</taxon>
        <taxon>Sphingomonadales</taxon>
        <taxon>Erythrobacteraceae</taxon>
        <taxon>Croceicoccus</taxon>
    </lineage>
</organism>
<dbReference type="InterPro" id="IPR010982">
    <property type="entry name" value="Lambda_DNA-bd_dom_sf"/>
</dbReference>
<dbReference type="PROSITE" id="PS50943">
    <property type="entry name" value="HTH_CROC1"/>
    <property type="match status" value="1"/>
</dbReference>